<dbReference type="PANTHER" id="PTHR31672:SF13">
    <property type="entry name" value="F-BOX PROTEIN CPR30-LIKE"/>
    <property type="match status" value="1"/>
</dbReference>
<dbReference type="Pfam" id="PF00646">
    <property type="entry name" value="F-box"/>
    <property type="match status" value="1"/>
</dbReference>
<organism evidence="2 3">
    <name type="scientific">Capsella rubella</name>
    <dbReference type="NCBI Taxonomy" id="81985"/>
    <lineage>
        <taxon>Eukaryota</taxon>
        <taxon>Viridiplantae</taxon>
        <taxon>Streptophyta</taxon>
        <taxon>Embryophyta</taxon>
        <taxon>Tracheophyta</taxon>
        <taxon>Spermatophyta</taxon>
        <taxon>Magnoliopsida</taxon>
        <taxon>eudicotyledons</taxon>
        <taxon>Gunneridae</taxon>
        <taxon>Pentapetalae</taxon>
        <taxon>rosids</taxon>
        <taxon>malvids</taxon>
        <taxon>Brassicales</taxon>
        <taxon>Brassicaceae</taxon>
        <taxon>Camelineae</taxon>
        <taxon>Capsella</taxon>
    </lineage>
</organism>
<dbReference type="STRING" id="81985.R0GAP1"/>
<feature type="domain" description="F-box" evidence="1">
    <location>
        <begin position="1"/>
        <end position="46"/>
    </location>
</feature>
<proteinExistence type="predicted"/>
<evidence type="ECO:0000259" key="1">
    <source>
        <dbReference type="PROSITE" id="PS50181"/>
    </source>
</evidence>
<evidence type="ECO:0000313" key="3">
    <source>
        <dbReference type="Proteomes" id="UP000029121"/>
    </source>
</evidence>
<dbReference type="InterPro" id="IPR036047">
    <property type="entry name" value="F-box-like_dom_sf"/>
</dbReference>
<dbReference type="SUPFAM" id="SSF81383">
    <property type="entry name" value="F-box domain"/>
    <property type="match status" value="1"/>
</dbReference>
<accession>R0GAP1</accession>
<gene>
    <name evidence="2" type="ORF">CARUB_v10016087mg</name>
</gene>
<dbReference type="InterPro" id="IPR006527">
    <property type="entry name" value="F-box-assoc_dom_typ1"/>
</dbReference>
<protein>
    <recommendedName>
        <fullName evidence="1">F-box domain-containing protein</fullName>
    </recommendedName>
</protein>
<dbReference type="OrthoDB" id="1023261at2759"/>
<dbReference type="AlphaFoldDB" id="R0GAP1"/>
<reference evidence="3" key="1">
    <citation type="journal article" date="2013" name="Nat. Genet.">
        <title>The Capsella rubella genome and the genomic consequences of rapid mating system evolution.</title>
        <authorList>
            <person name="Slotte T."/>
            <person name="Hazzouri K.M."/>
            <person name="Agren J.A."/>
            <person name="Koenig D."/>
            <person name="Maumus F."/>
            <person name="Guo Y.L."/>
            <person name="Steige K."/>
            <person name="Platts A.E."/>
            <person name="Escobar J.S."/>
            <person name="Newman L.K."/>
            <person name="Wang W."/>
            <person name="Mandakova T."/>
            <person name="Vello E."/>
            <person name="Smith L.M."/>
            <person name="Henz S.R."/>
            <person name="Steffen J."/>
            <person name="Takuno S."/>
            <person name="Brandvain Y."/>
            <person name="Coop G."/>
            <person name="Andolfatto P."/>
            <person name="Hu T.T."/>
            <person name="Blanchette M."/>
            <person name="Clark R.M."/>
            <person name="Quesneville H."/>
            <person name="Nordborg M."/>
            <person name="Gaut B.S."/>
            <person name="Lysak M.A."/>
            <person name="Jenkins J."/>
            <person name="Grimwood J."/>
            <person name="Chapman J."/>
            <person name="Prochnik S."/>
            <person name="Shu S."/>
            <person name="Rokhsar D."/>
            <person name="Schmutz J."/>
            <person name="Weigel D."/>
            <person name="Wright S.I."/>
        </authorList>
    </citation>
    <scope>NUCLEOTIDE SEQUENCE [LARGE SCALE GENOMIC DNA]</scope>
    <source>
        <strain evidence="3">cv. Monte Gargano</strain>
    </source>
</reference>
<dbReference type="PROSITE" id="PS50181">
    <property type="entry name" value="FBOX"/>
    <property type="match status" value="1"/>
</dbReference>
<evidence type="ECO:0000313" key="2">
    <source>
        <dbReference type="EMBL" id="EOA32777.1"/>
    </source>
</evidence>
<dbReference type="Gene3D" id="1.20.1280.50">
    <property type="match status" value="1"/>
</dbReference>
<dbReference type="PANTHER" id="PTHR31672">
    <property type="entry name" value="BNACNNG10540D PROTEIN"/>
    <property type="match status" value="1"/>
</dbReference>
<keyword evidence="3" id="KW-1185">Reference proteome</keyword>
<dbReference type="InterPro" id="IPR050796">
    <property type="entry name" value="SCF_F-box_component"/>
</dbReference>
<dbReference type="EMBL" id="KB870807">
    <property type="protein sequence ID" value="EOA32777.1"/>
    <property type="molecule type" value="Genomic_DNA"/>
</dbReference>
<sequence>MASVKLPWDVEEEILSRLPPRSLVRFRTVCKQWNGLFNDKRFVNNHLACARPQFIFLTESKKMYSIEIDPRGTIGLQELPYDFPCQPTEMEDTTITACDGLLFRNFFRHGIAVWNPWLRQVAWFDYKKKRFKFVGVGYDSSRPEMGYKILGYFFRYRRVRPGLEVGYKRLAIYECSSRTLRYIDDAPYEQWPSRDPPLSVNGNLYWLSFNGETREFYIRIFDFSKEIFKPFCLLPCPVDFDRSEVVLSVFKEDRLSLFRQCFETGKIEIWETKTNIDREEDAVWINLMTLPTTNLPKLVYKICGIRYFIFDKTLIMCCADGENKVACVYMVRGDMFKKIQIHSGIAMFSHCLYLPCLVSVPYHIASSSLL</sequence>
<dbReference type="Proteomes" id="UP000029121">
    <property type="component" value="Unassembled WGS sequence"/>
</dbReference>
<dbReference type="InterPro" id="IPR017451">
    <property type="entry name" value="F-box-assoc_interact_dom"/>
</dbReference>
<dbReference type="SMART" id="SM00256">
    <property type="entry name" value="FBOX"/>
    <property type="match status" value="1"/>
</dbReference>
<dbReference type="CDD" id="cd22157">
    <property type="entry name" value="F-box_AtFBW1-like"/>
    <property type="match status" value="1"/>
</dbReference>
<dbReference type="InterPro" id="IPR001810">
    <property type="entry name" value="F-box_dom"/>
</dbReference>
<dbReference type="NCBIfam" id="TIGR01640">
    <property type="entry name" value="F_box_assoc_1"/>
    <property type="match status" value="1"/>
</dbReference>
<dbReference type="KEGG" id="crb:17891097"/>
<name>R0GAP1_9BRAS</name>
<dbReference type="Pfam" id="PF07734">
    <property type="entry name" value="FBA_1"/>
    <property type="match status" value="1"/>
</dbReference>